<dbReference type="EMBL" id="VSSQ01010370">
    <property type="protein sequence ID" value="MPM44157.1"/>
    <property type="molecule type" value="Genomic_DNA"/>
</dbReference>
<evidence type="ECO:0000313" key="1">
    <source>
        <dbReference type="EMBL" id="MPM44157.1"/>
    </source>
</evidence>
<comment type="caution">
    <text evidence="1">The sequence shown here is derived from an EMBL/GenBank/DDBJ whole genome shotgun (WGS) entry which is preliminary data.</text>
</comment>
<name>A0A644ZTR4_9ZZZZ</name>
<protein>
    <submittedName>
        <fullName evidence="1">Uncharacterized protein</fullName>
    </submittedName>
</protein>
<accession>A0A644ZTR4</accession>
<proteinExistence type="predicted"/>
<reference evidence="1" key="1">
    <citation type="submission" date="2019-08" db="EMBL/GenBank/DDBJ databases">
        <authorList>
            <person name="Kucharzyk K."/>
            <person name="Murdoch R.W."/>
            <person name="Higgins S."/>
            <person name="Loffler F."/>
        </authorList>
    </citation>
    <scope>NUCLEOTIDE SEQUENCE</scope>
</reference>
<gene>
    <name evidence="1" type="ORF">SDC9_90835</name>
</gene>
<sequence>MRALTDGICGNKSNLYVCPLNVLCSLFVPAGNIVQILHIFYVPESLLDLSLLLAALSHHPGSHKRWITEDIRQLPFWHNIFPVKPQGVAVYDGRALLQWQSGIICAELVGRAGVHLVIHQPHTYLRNLAGEVLILNTVELLHADLEHWGYINHHLICVDFHLQDLKLQDAQFPIGDNQEITAATGWVNKLQAADLIVKAVEQCWCSFDAFKLLPKLIHE</sequence>
<dbReference type="AlphaFoldDB" id="A0A644ZTR4"/>
<organism evidence="1">
    <name type="scientific">bioreactor metagenome</name>
    <dbReference type="NCBI Taxonomy" id="1076179"/>
    <lineage>
        <taxon>unclassified sequences</taxon>
        <taxon>metagenomes</taxon>
        <taxon>ecological metagenomes</taxon>
    </lineage>
</organism>